<dbReference type="InterPro" id="IPR000340">
    <property type="entry name" value="Dual-sp_phosphatase_cat-dom"/>
</dbReference>
<dbReference type="PANTHER" id="PTHR45864:SF2">
    <property type="entry name" value="PROTEIN PHOSPHATASE SLINGSHOT"/>
    <property type="match status" value="1"/>
</dbReference>
<evidence type="ECO:0000256" key="7">
    <source>
        <dbReference type="ARBA" id="ARBA00048336"/>
    </source>
</evidence>
<dbReference type="InterPro" id="IPR020422">
    <property type="entry name" value="TYR_PHOSPHATASE_DUAL_dom"/>
</dbReference>
<dbReference type="InterPro" id="IPR000387">
    <property type="entry name" value="Tyr_Pase_dom"/>
</dbReference>
<proteinExistence type="inferred from homology"/>
<dbReference type="GO" id="GO:0004722">
    <property type="term" value="F:protein serine/threonine phosphatase activity"/>
    <property type="evidence" value="ECO:0007669"/>
    <property type="project" value="UniProtKB-EC"/>
</dbReference>
<dbReference type="PROSITE" id="PS50056">
    <property type="entry name" value="TYR_PHOSPHATASE_2"/>
    <property type="match status" value="1"/>
</dbReference>
<reference evidence="10 11" key="1">
    <citation type="submission" date="2013-12" db="EMBL/GenBank/DDBJ databases">
        <title>Draft genome of the parsitic nematode Ancylostoma duodenale.</title>
        <authorList>
            <person name="Mitreva M."/>
        </authorList>
    </citation>
    <scope>NUCLEOTIDE SEQUENCE [LARGE SCALE GENOMIC DNA]</scope>
    <source>
        <strain evidence="10 11">Zhejiang</strain>
    </source>
</reference>
<dbReference type="InterPro" id="IPR029021">
    <property type="entry name" value="Prot-tyrosine_phosphatase-like"/>
</dbReference>
<evidence type="ECO:0000256" key="6">
    <source>
        <dbReference type="ARBA" id="ARBA00023212"/>
    </source>
</evidence>
<keyword evidence="11" id="KW-1185">Reference proteome</keyword>
<evidence type="ECO:0000256" key="5">
    <source>
        <dbReference type="ARBA" id="ARBA00022912"/>
    </source>
</evidence>
<name>A0A0C2H508_9BILA</name>
<dbReference type="Pfam" id="PF00782">
    <property type="entry name" value="DSPc"/>
    <property type="match status" value="1"/>
</dbReference>
<evidence type="ECO:0000256" key="1">
    <source>
        <dbReference type="ARBA" id="ARBA00004245"/>
    </source>
</evidence>
<dbReference type="InterPro" id="IPR014876">
    <property type="entry name" value="DEK_C"/>
</dbReference>
<keyword evidence="4" id="KW-0378">Hydrolase</keyword>
<feature type="domain" description="Tyrosine-protein phosphatase" evidence="8">
    <location>
        <begin position="8"/>
        <end position="147"/>
    </location>
</feature>
<accession>A0A0C2H508</accession>
<organism evidence="10 11">
    <name type="scientific">Ancylostoma duodenale</name>
    <dbReference type="NCBI Taxonomy" id="51022"/>
    <lineage>
        <taxon>Eukaryota</taxon>
        <taxon>Metazoa</taxon>
        <taxon>Ecdysozoa</taxon>
        <taxon>Nematoda</taxon>
        <taxon>Chromadorea</taxon>
        <taxon>Rhabditida</taxon>
        <taxon>Rhabditina</taxon>
        <taxon>Rhabditomorpha</taxon>
        <taxon>Strongyloidea</taxon>
        <taxon>Ancylostomatidae</taxon>
        <taxon>Ancylostomatinae</taxon>
        <taxon>Ancylostoma</taxon>
    </lineage>
</organism>
<evidence type="ECO:0000256" key="2">
    <source>
        <dbReference type="ARBA" id="ARBA00009580"/>
    </source>
</evidence>
<dbReference type="EC" id="3.1.3.16" evidence="3"/>
<dbReference type="OrthoDB" id="5779068at2759"/>
<dbReference type="GO" id="GO:0005856">
    <property type="term" value="C:cytoskeleton"/>
    <property type="evidence" value="ECO:0007669"/>
    <property type="project" value="UniProtKB-SubCell"/>
</dbReference>
<keyword evidence="6" id="KW-0963">Cytoplasm</keyword>
<comment type="catalytic activity">
    <reaction evidence="7">
        <text>O-phospho-L-threonyl-[protein] + H2O = L-threonyl-[protein] + phosphate</text>
        <dbReference type="Rhea" id="RHEA:47004"/>
        <dbReference type="Rhea" id="RHEA-COMP:11060"/>
        <dbReference type="Rhea" id="RHEA-COMP:11605"/>
        <dbReference type="ChEBI" id="CHEBI:15377"/>
        <dbReference type="ChEBI" id="CHEBI:30013"/>
        <dbReference type="ChEBI" id="CHEBI:43474"/>
        <dbReference type="ChEBI" id="CHEBI:61977"/>
        <dbReference type="EC" id="3.1.3.16"/>
    </reaction>
</comment>
<dbReference type="GO" id="GO:0003779">
    <property type="term" value="F:actin binding"/>
    <property type="evidence" value="ECO:0007669"/>
    <property type="project" value="InterPro"/>
</dbReference>
<dbReference type="InterPro" id="IPR043587">
    <property type="entry name" value="Phosphatase_SSH-like"/>
</dbReference>
<evidence type="ECO:0000259" key="9">
    <source>
        <dbReference type="PROSITE" id="PS50056"/>
    </source>
</evidence>
<dbReference type="InterPro" id="IPR016130">
    <property type="entry name" value="Tyr_Pase_AS"/>
</dbReference>
<dbReference type="Gene3D" id="3.90.190.10">
    <property type="entry name" value="Protein tyrosine phosphatase superfamily"/>
    <property type="match status" value="1"/>
</dbReference>
<dbReference type="EMBL" id="KN727040">
    <property type="protein sequence ID" value="KIH66634.1"/>
    <property type="molecule type" value="Genomic_DNA"/>
</dbReference>
<evidence type="ECO:0000313" key="10">
    <source>
        <dbReference type="EMBL" id="KIH66634.1"/>
    </source>
</evidence>
<dbReference type="Proteomes" id="UP000054047">
    <property type="component" value="Unassembled WGS sequence"/>
</dbReference>
<evidence type="ECO:0000256" key="4">
    <source>
        <dbReference type="ARBA" id="ARBA00022801"/>
    </source>
</evidence>
<evidence type="ECO:0000259" key="8">
    <source>
        <dbReference type="PROSITE" id="PS50054"/>
    </source>
</evidence>
<comment type="similarity">
    <text evidence="2">Belongs to the protein-tyrosine phosphatase family.</text>
</comment>
<gene>
    <name evidence="10" type="ORF">ANCDUO_03048</name>
</gene>
<evidence type="ECO:0000313" key="11">
    <source>
        <dbReference type="Proteomes" id="UP000054047"/>
    </source>
</evidence>
<sequence length="147" mass="16856">MQSVDLDSVTSRDIREALAERVGCVDGHKVLLRVVGYILNMTREVDNFFPLHFKYVKISVPDDASTNLLNQWNLTYSFIKEAKESGKVCLVHCKKGISRSSSTVIAYAMKEYGWSLEHALAYVKKRRNCITPNKVSTLIAETMWYFR</sequence>
<dbReference type="SMART" id="SM00195">
    <property type="entry name" value="DSPc"/>
    <property type="match status" value="1"/>
</dbReference>
<dbReference type="AlphaFoldDB" id="A0A0C2H508"/>
<dbReference type="PROSITE" id="PS00383">
    <property type="entry name" value="TYR_PHOSPHATASE_1"/>
    <property type="match status" value="1"/>
</dbReference>
<feature type="domain" description="Tyrosine specific protein phosphatases" evidence="9">
    <location>
        <begin position="69"/>
        <end position="127"/>
    </location>
</feature>
<evidence type="ECO:0000256" key="3">
    <source>
        <dbReference type="ARBA" id="ARBA00013081"/>
    </source>
</evidence>
<dbReference type="PANTHER" id="PTHR45864">
    <property type="entry name" value="SLINGSHOT PROTEIN PHOSPHATASE HOMOLOG"/>
    <property type="match status" value="1"/>
</dbReference>
<protein>
    <recommendedName>
        <fullName evidence="3">protein-serine/threonine phosphatase</fullName>
        <ecNumber evidence="3">3.1.3.16</ecNumber>
    </recommendedName>
</protein>
<keyword evidence="5" id="KW-0904">Protein phosphatase</keyword>
<dbReference type="PROSITE" id="PS50054">
    <property type="entry name" value="TYR_PHOSPHATASE_DUAL"/>
    <property type="match status" value="1"/>
</dbReference>
<keyword evidence="6" id="KW-0206">Cytoskeleton</keyword>
<comment type="subcellular location">
    <subcellularLocation>
        <location evidence="1">Cytoplasm</location>
        <location evidence="1">Cytoskeleton</location>
    </subcellularLocation>
</comment>
<dbReference type="SUPFAM" id="SSF52799">
    <property type="entry name" value="(Phosphotyrosine protein) phosphatases II"/>
    <property type="match status" value="1"/>
</dbReference>
<dbReference type="GO" id="GO:0030837">
    <property type="term" value="P:negative regulation of actin filament polymerization"/>
    <property type="evidence" value="ECO:0007669"/>
    <property type="project" value="InterPro"/>
</dbReference>
<dbReference type="Pfam" id="PF08766">
    <property type="entry name" value="DEK_C"/>
    <property type="match status" value="1"/>
</dbReference>
<dbReference type="FunFam" id="3.90.190.10:FF:000004">
    <property type="entry name" value="Protein phosphatase Slingshot homolog 2"/>
    <property type="match status" value="1"/>
</dbReference>